<dbReference type="EC" id="2.1.1.-" evidence="4"/>
<keyword evidence="4" id="KW-0949">S-adenosyl-L-methionine</keyword>
<comment type="function">
    <text evidence="4">Exhibits S-adenosyl-L-methionine-dependent methyltransferase activity.</text>
</comment>
<name>A0A1B4FVU2_9BURK</name>
<dbReference type="PANTHER" id="PTHR43619:SF2">
    <property type="entry name" value="S-ADENOSYL-L-METHIONINE-DEPENDENT METHYLTRANSFERASES SUPERFAMILY PROTEIN"/>
    <property type="match status" value="1"/>
</dbReference>
<dbReference type="InterPro" id="IPR029063">
    <property type="entry name" value="SAM-dependent_MTases_sf"/>
</dbReference>
<dbReference type="AlphaFoldDB" id="A0A1B4FVU2"/>
<comment type="similarity">
    <text evidence="1 4">Belongs to the UPF0677 family.</text>
</comment>
<dbReference type="InterPro" id="IPR011610">
    <property type="entry name" value="SAM_mthyl_Trfase_ML2640-like"/>
</dbReference>
<dbReference type="Proteomes" id="UP000067711">
    <property type="component" value="Chromosome 2"/>
</dbReference>
<proteinExistence type="inferred from homology"/>
<evidence type="ECO:0000256" key="4">
    <source>
        <dbReference type="RuleBase" id="RU362030"/>
    </source>
</evidence>
<accession>A0A1B4FVU2</accession>
<evidence type="ECO:0000313" key="5">
    <source>
        <dbReference type="EMBL" id="AOJ07795.1"/>
    </source>
</evidence>
<reference evidence="5 6" key="1">
    <citation type="submission" date="2015-12" db="EMBL/GenBank/DDBJ databases">
        <title>Diversity of Burkholderia near neighbor genomes.</title>
        <authorList>
            <person name="Sahl J."/>
            <person name="Wagner D."/>
            <person name="Keim P."/>
        </authorList>
    </citation>
    <scope>NUCLEOTIDE SEQUENCE [LARGE SCALE GENOMIC DNA]</scope>
    <source>
        <strain evidence="5 6">BDU8</strain>
    </source>
</reference>
<dbReference type="GO" id="GO:0008168">
    <property type="term" value="F:methyltransferase activity"/>
    <property type="evidence" value="ECO:0007669"/>
    <property type="project" value="UniProtKB-UniRule"/>
</dbReference>
<keyword evidence="3 5" id="KW-0808">Transferase</keyword>
<dbReference type="SUPFAM" id="SSF53335">
    <property type="entry name" value="S-adenosyl-L-methionine-dependent methyltransferases"/>
    <property type="match status" value="1"/>
</dbReference>
<gene>
    <name evidence="5" type="ORF">WS71_11105</name>
</gene>
<dbReference type="NCBIfam" id="TIGR00027">
    <property type="entry name" value="mthyl_TIGR00027"/>
    <property type="match status" value="1"/>
</dbReference>
<sequence length="288" mass="32682">MAMTAAQTGARPIAMVAVEQRLPADRRIIDDDLAGAIAPFRTRALVSLLGPRAAAWTAARAERKFPGVWGGILCRKRYIDEKLLESAGEIDAFVNLGAGFDTRAYRLASLASLPVWEVDQMRNVEAKRRRLRRLFGAVPEHVTLVPIDFERQTLAAELTRHGYSSSRRSFFVWEGVTQYLTEAGVRKTLDFLATAARGSRLVLTYVRKDFIDGRNFYGVENLHRRYVDRGKLWHFGLEPHDLPGFLAPYRWRVVEHPEPAALARRYIAPTGRALTCMPLERMVYVEKL</sequence>
<evidence type="ECO:0000256" key="1">
    <source>
        <dbReference type="ARBA" id="ARBA00008138"/>
    </source>
</evidence>
<dbReference type="EMBL" id="CP013388">
    <property type="protein sequence ID" value="AOJ07795.1"/>
    <property type="molecule type" value="Genomic_DNA"/>
</dbReference>
<keyword evidence="2 4" id="KW-0489">Methyltransferase</keyword>
<dbReference type="GO" id="GO:0032259">
    <property type="term" value="P:methylation"/>
    <property type="evidence" value="ECO:0007669"/>
    <property type="project" value="UniProtKB-KW"/>
</dbReference>
<dbReference type="Gene3D" id="3.40.50.150">
    <property type="entry name" value="Vaccinia Virus protein VP39"/>
    <property type="match status" value="1"/>
</dbReference>
<dbReference type="InterPro" id="IPR007213">
    <property type="entry name" value="Ppm1/Ppm2/Tcmp"/>
</dbReference>
<organism evidence="5 6">
    <name type="scientific">Burkholderia mayonis</name>
    <dbReference type="NCBI Taxonomy" id="1385591"/>
    <lineage>
        <taxon>Bacteria</taxon>
        <taxon>Pseudomonadati</taxon>
        <taxon>Pseudomonadota</taxon>
        <taxon>Betaproteobacteria</taxon>
        <taxon>Burkholderiales</taxon>
        <taxon>Burkholderiaceae</taxon>
        <taxon>Burkholderia</taxon>
        <taxon>pseudomallei group</taxon>
    </lineage>
</organism>
<evidence type="ECO:0000313" key="6">
    <source>
        <dbReference type="Proteomes" id="UP000067711"/>
    </source>
</evidence>
<evidence type="ECO:0000256" key="3">
    <source>
        <dbReference type="ARBA" id="ARBA00022679"/>
    </source>
</evidence>
<protein>
    <recommendedName>
        <fullName evidence="4">S-adenosyl-L-methionine-dependent methyltransferase</fullName>
        <ecNumber evidence="4">2.1.1.-</ecNumber>
    </recommendedName>
</protein>
<dbReference type="Pfam" id="PF04072">
    <property type="entry name" value="LCM"/>
    <property type="match status" value="1"/>
</dbReference>
<evidence type="ECO:0000256" key="2">
    <source>
        <dbReference type="ARBA" id="ARBA00022603"/>
    </source>
</evidence>
<dbReference type="PANTHER" id="PTHR43619">
    <property type="entry name" value="S-ADENOSYL-L-METHIONINE-DEPENDENT METHYLTRANSFERASE YKTD-RELATED"/>
    <property type="match status" value="1"/>
</dbReference>